<dbReference type="InterPro" id="IPR038765">
    <property type="entry name" value="Papain-like_cys_pep_sf"/>
</dbReference>
<dbReference type="RefSeq" id="WP_081377629.1">
    <property type="nucleotide sequence ID" value="NZ_JBHMAS010000165.1"/>
</dbReference>
<dbReference type="PROSITE" id="PS51935">
    <property type="entry name" value="NLPC_P60"/>
    <property type="match status" value="1"/>
</dbReference>
<keyword evidence="4" id="KW-0788">Thiol protease</keyword>
<feature type="compositionally biased region" description="Low complexity" evidence="5">
    <location>
        <begin position="345"/>
        <end position="370"/>
    </location>
</feature>
<feature type="region of interest" description="Disordered" evidence="5">
    <location>
        <begin position="325"/>
        <end position="401"/>
    </location>
</feature>
<evidence type="ECO:0000256" key="4">
    <source>
        <dbReference type="ARBA" id="ARBA00022807"/>
    </source>
</evidence>
<sequence length="540" mass="56562">MGVERSLSRRGRGVFVRQRNRLTHARTRVAHAVLGLALAGSIVATTPGIAMAVPPPPPNPSDTELQQADSRVDQTLGRIGDLINDVASANAQLAEIAAQVAIKREDVNKALVDLQSSRDVAVAATAAGAAARTDMGVAGQAIEVAQQQFDDFVAASYRQGSTAGSLTVFLGSDSPDDLLAKADLVRMITKKHNAVMDELQRARTARSNTESVARAAQATADAAAARAEDNKALAMEAIQRVTDAQKSATEQQAVVMKERDSAQIELEAARNSATGLQNQRQVYDQWDTQRRAEEAATAAAIAAAQQAASEAATRVAADQIARDRAADIASRQRPHTQISDDSSETKVPSVTTTPSPSAASTRAPTSVTATPSPPASPTKAPSVTTEPGGGVSDDGQNSVTGDGAIETVIDRAMSQLGVRYSWGGGDANGPTVGIRDGGVADTFGDFENAGFDCSGIMIYAFAGVGISLPHYSGYQYTAGRQVPASQMKRGDLIFYGPNASQHEALYLGNNQMLESPQSGDVVKVSPVRWDGMVPNVTRLL</sequence>
<dbReference type="PANTHER" id="PTHR47359">
    <property type="entry name" value="PEPTIDOGLYCAN DL-ENDOPEPTIDASE CWLO"/>
    <property type="match status" value="1"/>
</dbReference>
<evidence type="ECO:0000256" key="2">
    <source>
        <dbReference type="ARBA" id="ARBA00022670"/>
    </source>
</evidence>
<evidence type="ECO:0000313" key="7">
    <source>
        <dbReference type="EMBL" id="MFB9785580.1"/>
    </source>
</evidence>
<dbReference type="Gene3D" id="3.90.1720.10">
    <property type="entry name" value="endopeptidase domain like (from Nostoc punctiforme)"/>
    <property type="match status" value="1"/>
</dbReference>
<dbReference type="EMBL" id="JBHMAS010000165">
    <property type="protein sequence ID" value="MFB9785580.1"/>
    <property type="molecule type" value="Genomic_DNA"/>
</dbReference>
<keyword evidence="2" id="KW-0645">Protease</keyword>
<evidence type="ECO:0000313" key="8">
    <source>
        <dbReference type="Proteomes" id="UP001589587"/>
    </source>
</evidence>
<reference evidence="7 8" key="1">
    <citation type="submission" date="2024-09" db="EMBL/GenBank/DDBJ databases">
        <authorList>
            <person name="Sun Q."/>
            <person name="Mori K."/>
        </authorList>
    </citation>
    <scope>NUCLEOTIDE SEQUENCE [LARGE SCALE GENOMIC DNA]</scope>
    <source>
        <strain evidence="7 8">JCM 11411</strain>
    </source>
</reference>
<dbReference type="PANTHER" id="PTHR47359:SF3">
    <property type="entry name" value="NLP_P60 DOMAIN-CONTAINING PROTEIN-RELATED"/>
    <property type="match status" value="1"/>
</dbReference>
<evidence type="ECO:0000256" key="5">
    <source>
        <dbReference type="SAM" id="MobiDB-lite"/>
    </source>
</evidence>
<comment type="similarity">
    <text evidence="1">Belongs to the peptidase C40 family.</text>
</comment>
<dbReference type="SUPFAM" id="SSF54001">
    <property type="entry name" value="Cysteine proteinases"/>
    <property type="match status" value="1"/>
</dbReference>
<dbReference type="Proteomes" id="UP001589587">
    <property type="component" value="Unassembled WGS sequence"/>
</dbReference>
<dbReference type="InterPro" id="IPR000064">
    <property type="entry name" value="NLP_P60_dom"/>
</dbReference>
<evidence type="ECO:0000259" key="6">
    <source>
        <dbReference type="PROSITE" id="PS51935"/>
    </source>
</evidence>
<keyword evidence="8" id="KW-1185">Reference proteome</keyword>
<name>A0ABV5XSY5_9NOCA</name>
<dbReference type="Pfam" id="PF00877">
    <property type="entry name" value="NLPC_P60"/>
    <property type="match status" value="1"/>
</dbReference>
<gene>
    <name evidence="7" type="ORF">ACFFQ6_38455</name>
</gene>
<accession>A0ABV5XSY5</accession>
<keyword evidence="3" id="KW-0378">Hydrolase</keyword>
<comment type="caution">
    <text evidence="7">The sequence shown here is derived from an EMBL/GenBank/DDBJ whole genome shotgun (WGS) entry which is preliminary data.</text>
</comment>
<dbReference type="Gene3D" id="6.10.250.3150">
    <property type="match status" value="1"/>
</dbReference>
<proteinExistence type="inferred from homology"/>
<evidence type="ECO:0000256" key="3">
    <source>
        <dbReference type="ARBA" id="ARBA00022801"/>
    </source>
</evidence>
<protein>
    <submittedName>
        <fullName evidence="7">NlpC/P60 family protein</fullName>
    </submittedName>
</protein>
<feature type="domain" description="NlpC/P60" evidence="6">
    <location>
        <begin position="402"/>
        <end position="540"/>
    </location>
</feature>
<organism evidence="7 8">
    <name type="scientific">Rhodococcus baikonurensis</name>
    <dbReference type="NCBI Taxonomy" id="172041"/>
    <lineage>
        <taxon>Bacteria</taxon>
        <taxon>Bacillati</taxon>
        <taxon>Actinomycetota</taxon>
        <taxon>Actinomycetes</taxon>
        <taxon>Mycobacteriales</taxon>
        <taxon>Nocardiaceae</taxon>
        <taxon>Rhodococcus</taxon>
        <taxon>Rhodococcus erythropolis group</taxon>
    </lineage>
</organism>
<dbReference type="InterPro" id="IPR051794">
    <property type="entry name" value="PG_Endopeptidase_C40"/>
</dbReference>
<evidence type="ECO:0000256" key="1">
    <source>
        <dbReference type="ARBA" id="ARBA00007074"/>
    </source>
</evidence>